<comment type="subcellular location">
    <subcellularLocation>
        <location evidence="1">Cell membrane</location>
        <topology evidence="1">Peripheral membrane protein</topology>
    </subcellularLocation>
</comment>
<dbReference type="EMBL" id="FOZM01000001">
    <property type="protein sequence ID" value="SFS13913.1"/>
    <property type="molecule type" value="Genomic_DNA"/>
</dbReference>
<dbReference type="FunFam" id="3.40.50.300:FF:000127">
    <property type="entry name" value="Ribose import ATP-binding protein RbsA"/>
    <property type="match status" value="1"/>
</dbReference>
<dbReference type="CDD" id="cd03216">
    <property type="entry name" value="ABC_Carb_Monos_I"/>
    <property type="match status" value="1"/>
</dbReference>
<dbReference type="GO" id="GO:0016887">
    <property type="term" value="F:ATP hydrolysis activity"/>
    <property type="evidence" value="ECO:0007669"/>
    <property type="project" value="InterPro"/>
</dbReference>
<proteinExistence type="predicted"/>
<dbReference type="PANTHER" id="PTHR43790">
    <property type="entry name" value="CARBOHYDRATE TRANSPORT ATP-BINDING PROTEIN MG119-RELATED"/>
    <property type="match status" value="1"/>
</dbReference>
<accession>A0A1I6ME61</accession>
<organism evidence="11 12">
    <name type="scientific">Yoonia litorea</name>
    <dbReference type="NCBI Taxonomy" id="1123755"/>
    <lineage>
        <taxon>Bacteria</taxon>
        <taxon>Pseudomonadati</taxon>
        <taxon>Pseudomonadota</taxon>
        <taxon>Alphaproteobacteria</taxon>
        <taxon>Rhodobacterales</taxon>
        <taxon>Paracoccaceae</taxon>
        <taxon>Yoonia</taxon>
    </lineage>
</organism>
<dbReference type="InterPro" id="IPR017871">
    <property type="entry name" value="ABC_transporter-like_CS"/>
</dbReference>
<dbReference type="GO" id="GO:0005886">
    <property type="term" value="C:plasma membrane"/>
    <property type="evidence" value="ECO:0007669"/>
    <property type="project" value="UniProtKB-SubCell"/>
</dbReference>
<dbReference type="PROSITE" id="PS00211">
    <property type="entry name" value="ABC_TRANSPORTER_1"/>
    <property type="match status" value="2"/>
</dbReference>
<dbReference type="InterPro" id="IPR003439">
    <property type="entry name" value="ABC_transporter-like_ATP-bd"/>
</dbReference>
<dbReference type="OrthoDB" id="9805029at2"/>
<dbReference type="GO" id="GO:0005524">
    <property type="term" value="F:ATP binding"/>
    <property type="evidence" value="ECO:0007669"/>
    <property type="project" value="UniProtKB-KW"/>
</dbReference>
<keyword evidence="5" id="KW-0677">Repeat</keyword>
<dbReference type="InterPro" id="IPR027417">
    <property type="entry name" value="P-loop_NTPase"/>
</dbReference>
<dbReference type="Gene3D" id="3.40.50.300">
    <property type="entry name" value="P-loop containing nucleotide triphosphate hydrolases"/>
    <property type="match status" value="2"/>
</dbReference>
<dbReference type="RefSeq" id="WP_090206178.1">
    <property type="nucleotide sequence ID" value="NZ_FOZM01000001.1"/>
</dbReference>
<reference evidence="11 12" key="1">
    <citation type="submission" date="2016-10" db="EMBL/GenBank/DDBJ databases">
        <authorList>
            <person name="de Groot N.N."/>
        </authorList>
    </citation>
    <scope>NUCLEOTIDE SEQUENCE [LARGE SCALE GENOMIC DNA]</scope>
    <source>
        <strain evidence="11 12">DSM 29433</strain>
    </source>
</reference>
<protein>
    <submittedName>
        <fullName evidence="11">Simple sugar transport system ATP-binding protein</fullName>
    </submittedName>
</protein>
<name>A0A1I6ME61_9RHOB</name>
<evidence type="ECO:0000313" key="12">
    <source>
        <dbReference type="Proteomes" id="UP000198926"/>
    </source>
</evidence>
<keyword evidence="12" id="KW-1185">Reference proteome</keyword>
<feature type="domain" description="ABC transporter" evidence="10">
    <location>
        <begin position="260"/>
        <end position="504"/>
    </location>
</feature>
<feature type="domain" description="ABC transporter" evidence="10">
    <location>
        <begin position="7"/>
        <end position="243"/>
    </location>
</feature>
<dbReference type="PANTHER" id="PTHR43790:SF4">
    <property type="entry name" value="GUANOSINE IMPORT ATP-BINDING PROTEIN NUPO"/>
    <property type="match status" value="1"/>
</dbReference>
<dbReference type="SMART" id="SM00382">
    <property type="entry name" value="AAA"/>
    <property type="match status" value="1"/>
</dbReference>
<keyword evidence="2" id="KW-0813">Transport</keyword>
<evidence type="ECO:0000256" key="2">
    <source>
        <dbReference type="ARBA" id="ARBA00022448"/>
    </source>
</evidence>
<evidence type="ECO:0000259" key="10">
    <source>
        <dbReference type="PROSITE" id="PS50893"/>
    </source>
</evidence>
<dbReference type="SUPFAM" id="SSF52540">
    <property type="entry name" value="P-loop containing nucleoside triphosphate hydrolases"/>
    <property type="match status" value="2"/>
</dbReference>
<dbReference type="AlphaFoldDB" id="A0A1I6ME61"/>
<evidence type="ECO:0000256" key="1">
    <source>
        <dbReference type="ARBA" id="ARBA00004202"/>
    </source>
</evidence>
<dbReference type="CDD" id="cd03215">
    <property type="entry name" value="ABC_Carb_Monos_II"/>
    <property type="match status" value="1"/>
</dbReference>
<evidence type="ECO:0000256" key="7">
    <source>
        <dbReference type="ARBA" id="ARBA00022840"/>
    </source>
</evidence>
<evidence type="ECO:0000313" key="11">
    <source>
        <dbReference type="EMBL" id="SFS13913.1"/>
    </source>
</evidence>
<dbReference type="Pfam" id="PF00005">
    <property type="entry name" value="ABC_tran"/>
    <property type="match status" value="2"/>
</dbReference>
<keyword evidence="7 11" id="KW-0067">ATP-binding</keyword>
<evidence type="ECO:0000256" key="8">
    <source>
        <dbReference type="ARBA" id="ARBA00022967"/>
    </source>
</evidence>
<keyword evidence="3" id="KW-1003">Cell membrane</keyword>
<sequence length="522" mass="56036">MQNEIVLAVDGLGKTYPNGTEAVKGVSFDLRRGEIHAIVGENGAGKSTVMKMLYGLEQPTTGRIAVAGQQVRLTTPQDAIDLHIGLVHQHMMLLESLSVAENIALGAEPVRGPFLDRAKMNREVAEVAATYGMNIDPAATVARLAVGQKQRIEILKVLYKGARILLLDEPTAVLTPQETRDLFKAIRGLTELGMTVVFITHKLVEVKEVADRVTVMRDGQVTGRVEPRDVTVAKIAEMMVGRPLSHKPAERRSPDLPASVTARDLTLIGLDGRVRLNRVSFDIRPGEILGVAGVEGNGQAALGQVLTGLLEPAEGAARIGGTVFTGRGVAAARALGIAAIPEDRIHDGIVTDMSIEENFVAAEYRNPRFSRRGIRDRNAVNAATREMIAAFGVKTTSEQTPIGALSGGNMQKVVLGREFTTQPRFLIAAQPTRGVDIGAAEGLRQQLVDLRDAGTAVLLISADLEETIALSDRIIVLFKGQIVAHFRAEEADENVLGLYMLGAERKAGANGCIDQQPEHAHV</sequence>
<dbReference type="PROSITE" id="PS50893">
    <property type="entry name" value="ABC_TRANSPORTER_2"/>
    <property type="match status" value="2"/>
</dbReference>
<evidence type="ECO:0000256" key="4">
    <source>
        <dbReference type="ARBA" id="ARBA00022597"/>
    </source>
</evidence>
<keyword evidence="4 11" id="KW-0762">Sugar transport</keyword>
<dbReference type="InterPro" id="IPR050107">
    <property type="entry name" value="ABC_carbohydrate_import_ATPase"/>
</dbReference>
<dbReference type="Proteomes" id="UP000198926">
    <property type="component" value="Unassembled WGS sequence"/>
</dbReference>
<gene>
    <name evidence="11" type="ORF">SAMN05444714_1623</name>
</gene>
<evidence type="ECO:0000256" key="5">
    <source>
        <dbReference type="ARBA" id="ARBA00022737"/>
    </source>
</evidence>
<evidence type="ECO:0000256" key="3">
    <source>
        <dbReference type="ARBA" id="ARBA00022475"/>
    </source>
</evidence>
<keyword evidence="8" id="KW-1278">Translocase</keyword>
<keyword evidence="6" id="KW-0547">Nucleotide-binding</keyword>
<evidence type="ECO:0000256" key="9">
    <source>
        <dbReference type="ARBA" id="ARBA00023136"/>
    </source>
</evidence>
<evidence type="ECO:0000256" key="6">
    <source>
        <dbReference type="ARBA" id="ARBA00022741"/>
    </source>
</evidence>
<keyword evidence="9" id="KW-0472">Membrane</keyword>
<dbReference type="InterPro" id="IPR003593">
    <property type="entry name" value="AAA+_ATPase"/>
</dbReference>
<dbReference type="STRING" id="1123755.SAMN05444714_1623"/>